<dbReference type="EMBL" id="KZ361375">
    <property type="protein sequence ID" value="PIO58378.1"/>
    <property type="molecule type" value="Genomic_DNA"/>
</dbReference>
<comment type="function">
    <text evidence="1">Non-catalytic subunit of AMP-activated protein kinase (AMPK), an energy sensor protein kinase that plays a key role in regulating cellular energy metabolism. In response to reduction of intracellular ATP levels, AMPK activates energy-producing pathways and inhibits energy-consuming processes: inhibits protein, carbohydrate and lipid biosynthesis, as well as cell growth and proliferation. AMPK acts via direct phosphorylation of metabolic enzymes, and by longer-term effects via phosphorylation of transcription regulators. Also acts as a regulator of cellular polarity by remodeling the actin cytoskeleton; probably by indirectly activating myosin. Beta non-catalytic subunit acts as a scaffold on which the AMPK complex assembles, via its C-terminus that bridges alpha (PRKAA1 or PRKAA2) and gamma subunits (PRKAG1, PRKAG2 or PRKAG3).</text>
</comment>
<evidence type="ECO:0000313" key="5">
    <source>
        <dbReference type="Proteomes" id="UP000230423"/>
    </source>
</evidence>
<feature type="compositionally biased region" description="Polar residues" evidence="2">
    <location>
        <begin position="30"/>
        <end position="39"/>
    </location>
</feature>
<organism evidence="4 5">
    <name type="scientific">Teladorsagia circumcincta</name>
    <name type="common">Brown stomach worm</name>
    <name type="synonym">Ostertagia circumcincta</name>
    <dbReference type="NCBI Taxonomy" id="45464"/>
    <lineage>
        <taxon>Eukaryota</taxon>
        <taxon>Metazoa</taxon>
        <taxon>Ecdysozoa</taxon>
        <taxon>Nematoda</taxon>
        <taxon>Chromadorea</taxon>
        <taxon>Rhabditida</taxon>
        <taxon>Rhabditina</taxon>
        <taxon>Rhabditomorpha</taxon>
        <taxon>Strongyloidea</taxon>
        <taxon>Trichostrongylidae</taxon>
        <taxon>Teladorsagia</taxon>
    </lineage>
</organism>
<feature type="domain" description="AMP-activated protein kinase glycogen-binding" evidence="3">
    <location>
        <begin position="111"/>
        <end position="154"/>
    </location>
</feature>
<dbReference type="InterPro" id="IPR032640">
    <property type="entry name" value="AMPK1_CBM"/>
</dbReference>
<dbReference type="Proteomes" id="UP000230423">
    <property type="component" value="Unassembled WGS sequence"/>
</dbReference>
<evidence type="ECO:0000256" key="1">
    <source>
        <dbReference type="ARBA" id="ARBA00025180"/>
    </source>
</evidence>
<dbReference type="Pfam" id="PF16561">
    <property type="entry name" value="AMPK1_CBM"/>
    <property type="match status" value="1"/>
</dbReference>
<dbReference type="InterPro" id="IPR013783">
    <property type="entry name" value="Ig-like_fold"/>
</dbReference>
<dbReference type="InterPro" id="IPR014756">
    <property type="entry name" value="Ig_E-set"/>
</dbReference>
<evidence type="ECO:0000256" key="2">
    <source>
        <dbReference type="SAM" id="MobiDB-lite"/>
    </source>
</evidence>
<keyword evidence="5" id="KW-1185">Reference proteome</keyword>
<dbReference type="OrthoDB" id="531008at2759"/>
<reference evidence="4 5" key="1">
    <citation type="submission" date="2015-09" db="EMBL/GenBank/DDBJ databases">
        <title>Draft genome of the parasitic nematode Teladorsagia circumcincta isolate WARC Sus (inbred).</title>
        <authorList>
            <person name="Mitreva M."/>
        </authorList>
    </citation>
    <scope>NUCLEOTIDE SEQUENCE [LARGE SCALE GENOMIC DNA]</scope>
    <source>
        <strain evidence="4 5">S</strain>
    </source>
</reference>
<feature type="compositionally biased region" description="Polar residues" evidence="2">
    <location>
        <begin position="134"/>
        <end position="148"/>
    </location>
</feature>
<evidence type="ECO:0000313" key="4">
    <source>
        <dbReference type="EMBL" id="PIO58378.1"/>
    </source>
</evidence>
<accession>A0A2G9TKI2</accession>
<feature type="region of interest" description="Disordered" evidence="2">
    <location>
        <begin position="130"/>
        <end position="155"/>
    </location>
</feature>
<protein>
    <recommendedName>
        <fullName evidence="3">AMP-activated protein kinase glycogen-binding domain-containing protein</fullName>
    </recommendedName>
</protein>
<proteinExistence type="predicted"/>
<evidence type="ECO:0000259" key="3">
    <source>
        <dbReference type="Pfam" id="PF16561"/>
    </source>
</evidence>
<dbReference type="AlphaFoldDB" id="A0A2G9TKI2"/>
<dbReference type="CDD" id="cd02859">
    <property type="entry name" value="E_set_AMPKbeta_like_N"/>
    <property type="match status" value="1"/>
</dbReference>
<feature type="region of interest" description="Disordered" evidence="2">
    <location>
        <begin position="1"/>
        <end position="44"/>
    </location>
</feature>
<dbReference type="Gene3D" id="2.60.40.10">
    <property type="entry name" value="Immunoglobulins"/>
    <property type="match status" value="1"/>
</dbReference>
<gene>
    <name evidence="4" type="ORF">TELCIR_20188</name>
</gene>
<sequence>MGNNQPGGINKRDRPGDYTGVSTPGRHRTFSGNPQSISNPEDGCPVQVKIAKSDDDMEGGMAPTVQFRETNEYPVVFKWHCSATRNGEVIVPANRARFSYVDPGTAGDKKSLSSSHHEYKFMVDNKWVVDDNQPKTNNNLGGENNVMSIDQDDFE</sequence>
<name>A0A2G9TKI2_TELCI</name>
<dbReference type="SUPFAM" id="SSF81296">
    <property type="entry name" value="E set domains"/>
    <property type="match status" value="1"/>
</dbReference>
<feature type="non-terminal residue" evidence="4">
    <location>
        <position position="155"/>
    </location>
</feature>